<evidence type="ECO:0000313" key="8">
    <source>
        <dbReference type="Proteomes" id="UP001479436"/>
    </source>
</evidence>
<evidence type="ECO:0000256" key="2">
    <source>
        <dbReference type="ARBA" id="ARBA00022737"/>
    </source>
</evidence>
<dbReference type="PANTHER" id="PTHR12547:SF18">
    <property type="entry name" value="PROTEIN TIS11"/>
    <property type="match status" value="1"/>
</dbReference>
<keyword evidence="1 5" id="KW-0479">Metal-binding</keyword>
<feature type="zinc finger region" description="C3H1-type" evidence="5">
    <location>
        <begin position="86"/>
        <end position="114"/>
    </location>
</feature>
<organism evidence="7 8">
    <name type="scientific">Basidiobolus ranarum</name>
    <dbReference type="NCBI Taxonomy" id="34480"/>
    <lineage>
        <taxon>Eukaryota</taxon>
        <taxon>Fungi</taxon>
        <taxon>Fungi incertae sedis</taxon>
        <taxon>Zoopagomycota</taxon>
        <taxon>Entomophthoromycotina</taxon>
        <taxon>Basidiobolomycetes</taxon>
        <taxon>Basidiobolales</taxon>
        <taxon>Basidiobolaceae</taxon>
        <taxon>Basidiobolus</taxon>
    </lineage>
</organism>
<gene>
    <name evidence="7" type="ORF">K7432_013548</name>
</gene>
<dbReference type="SMART" id="SM00356">
    <property type="entry name" value="ZnF_C3H1"/>
    <property type="match status" value="2"/>
</dbReference>
<comment type="caution">
    <text evidence="7">The sequence shown here is derived from an EMBL/GenBank/DDBJ whole genome shotgun (WGS) entry which is preliminary data.</text>
</comment>
<name>A0ABR2VQN6_9FUNG</name>
<dbReference type="Proteomes" id="UP001479436">
    <property type="component" value="Unassembled WGS sequence"/>
</dbReference>
<feature type="zinc finger region" description="C3H1-type" evidence="5">
    <location>
        <begin position="48"/>
        <end position="76"/>
    </location>
</feature>
<keyword evidence="4 5" id="KW-0862">Zinc</keyword>
<keyword evidence="3 5" id="KW-0863">Zinc-finger</keyword>
<dbReference type="InterPro" id="IPR036855">
    <property type="entry name" value="Znf_CCCH_sf"/>
</dbReference>
<proteinExistence type="predicted"/>
<dbReference type="EMBL" id="JASJQH010008234">
    <property type="protein sequence ID" value="KAK9694157.1"/>
    <property type="molecule type" value="Genomic_DNA"/>
</dbReference>
<accession>A0ABR2VQN6</accession>
<reference evidence="7 8" key="1">
    <citation type="submission" date="2023-04" db="EMBL/GenBank/DDBJ databases">
        <title>Genome of Basidiobolus ranarum AG-B5.</title>
        <authorList>
            <person name="Stajich J.E."/>
            <person name="Carter-House D."/>
            <person name="Gryganskyi A."/>
        </authorList>
    </citation>
    <scope>NUCLEOTIDE SEQUENCE [LARGE SCALE GENOMIC DNA]</scope>
    <source>
        <strain evidence="7 8">AG-B5</strain>
    </source>
</reference>
<dbReference type="PROSITE" id="PS50103">
    <property type="entry name" value="ZF_C3H1"/>
    <property type="match status" value="2"/>
</dbReference>
<evidence type="ECO:0000313" key="7">
    <source>
        <dbReference type="EMBL" id="KAK9694157.1"/>
    </source>
</evidence>
<evidence type="ECO:0000256" key="4">
    <source>
        <dbReference type="ARBA" id="ARBA00022833"/>
    </source>
</evidence>
<keyword evidence="8" id="KW-1185">Reference proteome</keyword>
<sequence length="207" mass="23746">MTTNSSEVTWINTEWAGGNVNEYSYPEQKHQSNGRKREGRRMNKMVVLYKTELCRSFEETATCRYGTKCQFAHGEQELRPVMRHPKYKTLLCKAFWEQGSCPYGQRCCFIHISSSSSDTDPSDGNFSDVDSLENFYAECSPTSTTNTATLWWANSDVFEVQPSQLTTPYLPSKNDGFSSEKYAYQEDTASLYNRACRLPIFQKLSEC</sequence>
<dbReference type="PANTHER" id="PTHR12547">
    <property type="entry name" value="CCCH ZINC FINGER/TIS11-RELATED"/>
    <property type="match status" value="1"/>
</dbReference>
<evidence type="ECO:0000256" key="1">
    <source>
        <dbReference type="ARBA" id="ARBA00022723"/>
    </source>
</evidence>
<dbReference type="SUPFAM" id="SSF90229">
    <property type="entry name" value="CCCH zinc finger"/>
    <property type="match status" value="2"/>
</dbReference>
<feature type="domain" description="C3H1-type" evidence="6">
    <location>
        <begin position="86"/>
        <end position="114"/>
    </location>
</feature>
<dbReference type="Pfam" id="PF00642">
    <property type="entry name" value="zf-CCCH"/>
    <property type="match status" value="2"/>
</dbReference>
<evidence type="ECO:0000256" key="3">
    <source>
        <dbReference type="ARBA" id="ARBA00022771"/>
    </source>
</evidence>
<dbReference type="InterPro" id="IPR000571">
    <property type="entry name" value="Znf_CCCH"/>
</dbReference>
<evidence type="ECO:0000259" key="6">
    <source>
        <dbReference type="PROSITE" id="PS50103"/>
    </source>
</evidence>
<dbReference type="InterPro" id="IPR045877">
    <property type="entry name" value="ZFP36-like"/>
</dbReference>
<protein>
    <recommendedName>
        <fullName evidence="6">C3H1-type domain-containing protein</fullName>
    </recommendedName>
</protein>
<feature type="domain" description="C3H1-type" evidence="6">
    <location>
        <begin position="48"/>
        <end position="76"/>
    </location>
</feature>
<evidence type="ECO:0000256" key="5">
    <source>
        <dbReference type="PROSITE-ProRule" id="PRU00723"/>
    </source>
</evidence>
<keyword evidence="2" id="KW-0677">Repeat</keyword>
<dbReference type="Gene3D" id="4.10.1000.10">
    <property type="entry name" value="Zinc finger, CCCH-type"/>
    <property type="match status" value="2"/>
</dbReference>